<dbReference type="Pfam" id="PF10440">
    <property type="entry name" value="WIYLD"/>
    <property type="match status" value="1"/>
</dbReference>
<dbReference type="InterPro" id="IPR025776">
    <property type="entry name" value="SUVR4/1/2"/>
</dbReference>
<dbReference type="InterPro" id="IPR001214">
    <property type="entry name" value="SET_dom"/>
</dbReference>
<feature type="compositionally biased region" description="Basic and acidic residues" evidence="3">
    <location>
        <begin position="287"/>
        <end position="298"/>
    </location>
</feature>
<reference evidence="6 7" key="1">
    <citation type="journal article" date="2022" name="Nat. Genet.">
        <title>Improved pea reference genome and pan-genome highlight genomic features and evolutionary characteristics.</title>
        <authorList>
            <person name="Yang T."/>
            <person name="Liu R."/>
            <person name="Luo Y."/>
            <person name="Hu S."/>
            <person name="Wang D."/>
            <person name="Wang C."/>
            <person name="Pandey M.K."/>
            <person name="Ge S."/>
            <person name="Xu Q."/>
            <person name="Li N."/>
            <person name="Li G."/>
            <person name="Huang Y."/>
            <person name="Saxena R.K."/>
            <person name="Ji Y."/>
            <person name="Li M."/>
            <person name="Yan X."/>
            <person name="He Y."/>
            <person name="Liu Y."/>
            <person name="Wang X."/>
            <person name="Xiang C."/>
            <person name="Varshney R.K."/>
            <person name="Ding H."/>
            <person name="Gao S."/>
            <person name="Zong X."/>
        </authorList>
    </citation>
    <scope>NUCLEOTIDE SEQUENCE [LARGE SCALE GENOMIC DNA]</scope>
    <source>
        <strain evidence="6 7">cv. Zhongwan 6</strain>
    </source>
</reference>
<dbReference type="Gene3D" id="2.170.270.10">
    <property type="entry name" value="SET domain"/>
    <property type="match status" value="1"/>
</dbReference>
<feature type="region of interest" description="Disordered" evidence="3">
    <location>
        <begin position="62"/>
        <end position="315"/>
    </location>
</feature>
<evidence type="ECO:0000259" key="4">
    <source>
        <dbReference type="PROSITE" id="PS50280"/>
    </source>
</evidence>
<feature type="compositionally biased region" description="Low complexity" evidence="3">
    <location>
        <begin position="103"/>
        <end position="114"/>
    </location>
</feature>
<dbReference type="Gene3D" id="1.10.8.850">
    <property type="entry name" value="Histone-lysine N methyltransferase , C-terminal domain-like"/>
    <property type="match status" value="1"/>
</dbReference>
<dbReference type="InterPro" id="IPR046341">
    <property type="entry name" value="SET_dom_sf"/>
</dbReference>
<sequence length="711" mass="77487">MAPPNPKVKAAFRAMTNLGIHESKVKPVLKKLIKLYEGNWELIEADNYTALVDAIFDVEDNQQEDNQEGGVEVEAPAPVQEVRPLKRLRLRGQDSQFSRLPTSGGSPSSAVSPVKTHLPTSGSAVSPVKTHLPTSGSAVSPVKTHLPTSGGSPSSPAVSPVKSRPQTSGGSPTSPAVSPVKSRPQTSGGSPSSPAVSPVKSRPQTSGGSPTSPAVSPVKSRPQTSGGSPSSPASSPLKSPKPRPGTVPENGSELQPQSPSVLSRRNAVVDKGKKPISPLDTSRRRKSISDRSPSKEQTVEPGTSPSPKIKTPHPYPFIIPKEEPVSDEADYEVPISMVFPEPLSAEEQDDNNAVASQCRNRNVEDEALVASQVHVFVRSTCNPDDITKGEEKVKIPWVNNSTNDIPPLFHYMPQNTVFQDAYLNISLSRIGNKDCCSTCMGNCVLSSKPCSCANKTGGDFAYTAQGVVKEEFLEECIANSRTQSFTYCKECPLETSKNDGCLEPCKGHLKRKFIKECWSKCGCGNHCGNRIVQRGITCNLQVFLTSDGKGWGLRTLEELPKGAFVCEFVGEILTVKELHERNKARKYTLPILLDAEWGSGVVKDNQALCLYAASYGNAARFINHRCLDANLIEIPVEVESPSHHYYHIAFFTSRKIEAQEELTWDYGIDFDEDDQSLELFKCKCGSRFCRNIKRTNSKFNLSFVCNVHNFF</sequence>
<evidence type="ECO:0000313" key="7">
    <source>
        <dbReference type="Proteomes" id="UP001058974"/>
    </source>
</evidence>
<evidence type="ECO:0000256" key="1">
    <source>
        <dbReference type="ARBA" id="ARBA00004286"/>
    </source>
</evidence>
<dbReference type="SUPFAM" id="SSF82199">
    <property type="entry name" value="SET domain"/>
    <property type="match status" value="1"/>
</dbReference>
<name>A0A9D4XS23_PEA</name>
<feature type="compositionally biased region" description="Low complexity" evidence="3">
    <location>
        <begin position="220"/>
        <end position="238"/>
    </location>
</feature>
<dbReference type="InterPro" id="IPR043017">
    <property type="entry name" value="WIYLD_dom_sf"/>
</dbReference>
<feature type="compositionally biased region" description="Polar residues" evidence="3">
    <location>
        <begin position="166"/>
        <end position="176"/>
    </location>
</feature>
<dbReference type="EMBL" id="JAMSHJ010000003">
    <property type="protein sequence ID" value="KAI5426326.1"/>
    <property type="molecule type" value="Genomic_DNA"/>
</dbReference>
<dbReference type="PROSITE" id="PS50280">
    <property type="entry name" value="SET"/>
    <property type="match status" value="1"/>
</dbReference>
<comment type="caution">
    <text evidence="6">The sequence shown here is derived from an EMBL/GenBank/DDBJ whole genome shotgun (WGS) entry which is preliminary data.</text>
</comment>
<protein>
    <submittedName>
        <fullName evidence="6">Uncharacterized protein</fullName>
    </submittedName>
</protein>
<feature type="compositionally biased region" description="Low complexity" evidence="3">
    <location>
        <begin position="187"/>
        <end position="203"/>
    </location>
</feature>
<dbReference type="SMART" id="SM00468">
    <property type="entry name" value="PreSET"/>
    <property type="match status" value="1"/>
</dbReference>
<evidence type="ECO:0000256" key="3">
    <source>
        <dbReference type="SAM" id="MobiDB-lite"/>
    </source>
</evidence>
<dbReference type="InterPro" id="IPR018848">
    <property type="entry name" value="WIYLD_domain"/>
</dbReference>
<organism evidence="6 7">
    <name type="scientific">Pisum sativum</name>
    <name type="common">Garden pea</name>
    <name type="synonym">Lathyrus oleraceus</name>
    <dbReference type="NCBI Taxonomy" id="3888"/>
    <lineage>
        <taxon>Eukaryota</taxon>
        <taxon>Viridiplantae</taxon>
        <taxon>Streptophyta</taxon>
        <taxon>Embryophyta</taxon>
        <taxon>Tracheophyta</taxon>
        <taxon>Spermatophyta</taxon>
        <taxon>Magnoliopsida</taxon>
        <taxon>eudicotyledons</taxon>
        <taxon>Gunneridae</taxon>
        <taxon>Pentapetalae</taxon>
        <taxon>rosids</taxon>
        <taxon>fabids</taxon>
        <taxon>Fabales</taxon>
        <taxon>Fabaceae</taxon>
        <taxon>Papilionoideae</taxon>
        <taxon>50 kb inversion clade</taxon>
        <taxon>NPAAA clade</taxon>
        <taxon>Hologalegina</taxon>
        <taxon>IRL clade</taxon>
        <taxon>Fabeae</taxon>
        <taxon>Lathyrus</taxon>
    </lineage>
</organism>
<dbReference type="GO" id="GO:0005694">
    <property type="term" value="C:chromosome"/>
    <property type="evidence" value="ECO:0007669"/>
    <property type="project" value="UniProtKB-SubCell"/>
</dbReference>
<dbReference type="CDD" id="cd10538">
    <property type="entry name" value="SET_SETDB-like"/>
    <property type="match status" value="1"/>
</dbReference>
<dbReference type="Proteomes" id="UP001058974">
    <property type="component" value="Chromosome 3"/>
</dbReference>
<feature type="domain" description="SET" evidence="4">
    <location>
        <begin position="538"/>
        <end position="667"/>
    </location>
</feature>
<evidence type="ECO:0000259" key="5">
    <source>
        <dbReference type="PROSITE" id="PS50867"/>
    </source>
</evidence>
<keyword evidence="7" id="KW-1185">Reference proteome</keyword>
<dbReference type="AlphaFoldDB" id="A0A9D4XS23"/>
<dbReference type="PANTHER" id="PTHR46450">
    <property type="entry name" value="INACTIVE HISTONE-LYSINE N-METHYLTRANSFERASE SUVR1-RELATED"/>
    <property type="match status" value="1"/>
</dbReference>
<feature type="compositionally biased region" description="Polar residues" evidence="3">
    <location>
        <begin position="252"/>
        <end position="263"/>
    </location>
</feature>
<evidence type="ECO:0000256" key="2">
    <source>
        <dbReference type="ARBA" id="ARBA00022454"/>
    </source>
</evidence>
<dbReference type="InterPro" id="IPR007728">
    <property type="entry name" value="Pre-SET_dom"/>
</dbReference>
<dbReference type="GO" id="GO:0005634">
    <property type="term" value="C:nucleus"/>
    <property type="evidence" value="ECO:0007669"/>
    <property type="project" value="InterPro"/>
</dbReference>
<dbReference type="GO" id="GO:0008270">
    <property type="term" value="F:zinc ion binding"/>
    <property type="evidence" value="ECO:0007669"/>
    <property type="project" value="InterPro"/>
</dbReference>
<feature type="compositionally biased region" description="Polar residues" evidence="3">
    <location>
        <begin position="204"/>
        <end position="214"/>
    </location>
</feature>
<proteinExistence type="predicted"/>
<dbReference type="PROSITE" id="PS51580">
    <property type="entry name" value="SAM_MT43_3"/>
    <property type="match status" value="1"/>
</dbReference>
<dbReference type="SMART" id="SM00317">
    <property type="entry name" value="SET"/>
    <property type="match status" value="1"/>
</dbReference>
<feature type="domain" description="Pre-SET" evidence="5">
    <location>
        <begin position="435"/>
        <end position="535"/>
    </location>
</feature>
<accession>A0A9D4XS23</accession>
<comment type="subcellular location">
    <subcellularLocation>
        <location evidence="1">Chromosome</location>
    </subcellularLocation>
</comment>
<dbReference type="GO" id="GO:0042054">
    <property type="term" value="F:histone methyltransferase activity"/>
    <property type="evidence" value="ECO:0007669"/>
    <property type="project" value="InterPro"/>
</dbReference>
<dbReference type="PANTHER" id="PTHR46450:SF9">
    <property type="entry name" value="HISTONE-LYSINE N-METHYLTRANSFERASE SUVR2-LIKE PROTEIN"/>
    <property type="match status" value="1"/>
</dbReference>
<feature type="compositionally biased region" description="Low complexity" evidence="3">
    <location>
        <begin position="72"/>
        <end position="82"/>
    </location>
</feature>
<dbReference type="Pfam" id="PF00856">
    <property type="entry name" value="SET"/>
    <property type="match status" value="1"/>
</dbReference>
<keyword evidence="2" id="KW-0158">Chromosome</keyword>
<dbReference type="PROSITE" id="PS50867">
    <property type="entry name" value="PRE_SET"/>
    <property type="match status" value="1"/>
</dbReference>
<feature type="compositionally biased region" description="Low complexity" evidence="3">
    <location>
        <begin position="147"/>
        <end position="165"/>
    </location>
</feature>
<gene>
    <name evidence="6" type="ORF">KIW84_031939</name>
</gene>
<evidence type="ECO:0000313" key="6">
    <source>
        <dbReference type="EMBL" id="KAI5426326.1"/>
    </source>
</evidence>
<dbReference type="Gramene" id="Psat03G0193900-T1">
    <property type="protein sequence ID" value="KAI5426326.1"/>
    <property type="gene ID" value="KIW84_031939"/>
</dbReference>